<name>A0A1J4K745_9EUKA</name>
<evidence type="ECO:0000313" key="4">
    <source>
        <dbReference type="Proteomes" id="UP000179807"/>
    </source>
</evidence>
<dbReference type="PANTHER" id="PTHR24198:SF165">
    <property type="entry name" value="ANKYRIN REPEAT-CONTAINING PROTEIN-RELATED"/>
    <property type="match status" value="1"/>
</dbReference>
<evidence type="ECO:0000256" key="1">
    <source>
        <dbReference type="ARBA" id="ARBA00022737"/>
    </source>
</evidence>
<dbReference type="InterPro" id="IPR036770">
    <property type="entry name" value="Ankyrin_rpt-contain_sf"/>
</dbReference>
<dbReference type="Pfam" id="PF12796">
    <property type="entry name" value="Ank_2"/>
    <property type="match status" value="2"/>
</dbReference>
<dbReference type="Proteomes" id="UP000179807">
    <property type="component" value="Unassembled WGS sequence"/>
</dbReference>
<dbReference type="Gene3D" id="1.25.40.20">
    <property type="entry name" value="Ankyrin repeat-containing domain"/>
    <property type="match status" value="2"/>
</dbReference>
<gene>
    <name evidence="3" type="ORF">TRFO_27068</name>
</gene>
<evidence type="ECO:0000256" key="2">
    <source>
        <dbReference type="ARBA" id="ARBA00023043"/>
    </source>
</evidence>
<dbReference type="OrthoDB" id="426293at2759"/>
<comment type="caution">
    <text evidence="3">The sequence shown here is derived from an EMBL/GenBank/DDBJ whole genome shotgun (WGS) entry which is preliminary data.</text>
</comment>
<dbReference type="EMBL" id="MLAK01000764">
    <property type="protein sequence ID" value="OHT05253.1"/>
    <property type="molecule type" value="Genomic_DNA"/>
</dbReference>
<keyword evidence="2" id="KW-0040">ANK repeat</keyword>
<dbReference type="InterPro" id="IPR002110">
    <property type="entry name" value="Ankyrin_rpt"/>
</dbReference>
<dbReference type="RefSeq" id="XP_068358389.1">
    <property type="nucleotide sequence ID" value="XM_068505315.1"/>
</dbReference>
<dbReference type="GeneID" id="94840019"/>
<proteinExistence type="predicted"/>
<accession>A0A1J4K745</accession>
<evidence type="ECO:0000313" key="3">
    <source>
        <dbReference type="EMBL" id="OHT05253.1"/>
    </source>
</evidence>
<keyword evidence="4" id="KW-1185">Reference proteome</keyword>
<dbReference type="SUPFAM" id="SSF48403">
    <property type="entry name" value="Ankyrin repeat"/>
    <property type="match status" value="1"/>
</dbReference>
<protein>
    <submittedName>
        <fullName evidence="3">Uncharacterized protein</fullName>
    </submittedName>
</protein>
<dbReference type="VEuPathDB" id="TrichDB:TRFO_27068"/>
<dbReference type="AlphaFoldDB" id="A0A1J4K745"/>
<sequence>MNNDCDTVALLLNHGDVNVNAMAIQIPIEYEFDKRVYKNVYPIHMACHFGSPRLFSYLVRQDDIKIKVHDDCDRSILHYAFKNCNYEVYKNVLKFRGFNCKQDKCAYDGYPIHIVCQVNNIQGAHFLLSQPLIELDDTVDDRRNKKDYGKTPLLLASCRGYGEITKAILDHGRCDINARIEATGETTFLNCCYYGLDEVIDTLMRKKAFTMKRQIFSNGVLFIYLYDSFNISS</sequence>
<dbReference type="PANTHER" id="PTHR24198">
    <property type="entry name" value="ANKYRIN REPEAT AND PROTEIN KINASE DOMAIN-CONTAINING PROTEIN"/>
    <property type="match status" value="1"/>
</dbReference>
<keyword evidence="1" id="KW-0677">Repeat</keyword>
<organism evidence="3 4">
    <name type="scientific">Tritrichomonas foetus</name>
    <dbReference type="NCBI Taxonomy" id="1144522"/>
    <lineage>
        <taxon>Eukaryota</taxon>
        <taxon>Metamonada</taxon>
        <taxon>Parabasalia</taxon>
        <taxon>Tritrichomonadida</taxon>
        <taxon>Tritrichomonadidae</taxon>
        <taxon>Tritrichomonas</taxon>
    </lineage>
</organism>
<dbReference type="SMART" id="SM00248">
    <property type="entry name" value="ANK"/>
    <property type="match status" value="5"/>
</dbReference>
<reference evidence="3" key="1">
    <citation type="submission" date="2016-10" db="EMBL/GenBank/DDBJ databases">
        <authorList>
            <person name="Benchimol M."/>
            <person name="Almeida L.G."/>
            <person name="Vasconcelos A.T."/>
            <person name="Perreira-Neves A."/>
            <person name="Rosa I.A."/>
            <person name="Tasca T."/>
            <person name="Bogo M.R."/>
            <person name="de Souza W."/>
        </authorList>
    </citation>
    <scope>NUCLEOTIDE SEQUENCE [LARGE SCALE GENOMIC DNA]</scope>
    <source>
        <strain evidence="3">K</strain>
    </source>
</reference>